<evidence type="ECO:0000256" key="3">
    <source>
        <dbReference type="ARBA" id="ARBA00023098"/>
    </source>
</evidence>
<dbReference type="InterPro" id="IPR002641">
    <property type="entry name" value="PNPLA_dom"/>
</dbReference>
<proteinExistence type="predicted"/>
<dbReference type="PROSITE" id="PS51635">
    <property type="entry name" value="PNPLA"/>
    <property type="match status" value="1"/>
</dbReference>
<dbReference type="InterPro" id="IPR050301">
    <property type="entry name" value="NTE"/>
</dbReference>
<dbReference type="PANTHER" id="PTHR14226">
    <property type="entry name" value="NEUROPATHY TARGET ESTERASE/SWISS CHEESE D.MELANOGASTER"/>
    <property type="match status" value="1"/>
</dbReference>
<feature type="chain" id="PRO_5045136353" evidence="5">
    <location>
        <begin position="23"/>
        <end position="399"/>
    </location>
</feature>
<dbReference type="SUPFAM" id="SSF52151">
    <property type="entry name" value="FabD/lysophospholipase-like"/>
    <property type="match status" value="1"/>
</dbReference>
<evidence type="ECO:0000313" key="8">
    <source>
        <dbReference type="Proteomes" id="UP001271769"/>
    </source>
</evidence>
<feature type="signal peptide" evidence="5">
    <location>
        <begin position="1"/>
        <end position="22"/>
    </location>
</feature>
<evidence type="ECO:0000256" key="2">
    <source>
        <dbReference type="ARBA" id="ARBA00022963"/>
    </source>
</evidence>
<dbReference type="Pfam" id="PF01734">
    <property type="entry name" value="Patatin"/>
    <property type="match status" value="1"/>
</dbReference>
<evidence type="ECO:0000313" key="7">
    <source>
        <dbReference type="EMBL" id="MDY0870900.1"/>
    </source>
</evidence>
<evidence type="ECO:0000256" key="5">
    <source>
        <dbReference type="SAM" id="SignalP"/>
    </source>
</evidence>
<keyword evidence="8" id="KW-1185">Reference proteome</keyword>
<comment type="caution">
    <text evidence="7">The sequence shown here is derived from an EMBL/GenBank/DDBJ whole genome shotgun (WGS) entry which is preliminary data.</text>
</comment>
<dbReference type="EMBL" id="JAXCLX010000001">
    <property type="protein sequence ID" value="MDY0870900.1"/>
    <property type="molecule type" value="Genomic_DNA"/>
</dbReference>
<keyword evidence="1 4" id="KW-0378">Hydrolase</keyword>
<keyword evidence="3 4" id="KW-0443">Lipid metabolism</keyword>
<evidence type="ECO:0000256" key="4">
    <source>
        <dbReference type="PROSITE-ProRule" id="PRU01161"/>
    </source>
</evidence>
<dbReference type="PROSITE" id="PS51257">
    <property type="entry name" value="PROKAR_LIPOPROTEIN"/>
    <property type="match status" value="1"/>
</dbReference>
<feature type="short sequence motif" description="GXSXG" evidence="4">
    <location>
        <begin position="114"/>
        <end position="118"/>
    </location>
</feature>
<feature type="active site" description="Nucleophile" evidence="4">
    <location>
        <position position="116"/>
    </location>
</feature>
<feature type="short sequence motif" description="GXGXXG" evidence="4">
    <location>
        <begin position="85"/>
        <end position="90"/>
    </location>
</feature>
<sequence>MGLRSVGLLPALVALSLLGACASPPHRTLSLHAPQYATLPNGTEPLNPGKLSSLYTSVASVPGDNVIRYLERKRGHALNMLSLSGGGQNGAFGAGFLKGWRQHGDRPQFDLVGGVSTGALLATHAFLGTPEDDATLEKMYTQVTDADIYTDRGLLSLLSADSLKDTGPLRAMIAKYITADTLKRVAAAYDDNRLLVVGTTNIDYGQTWVWNMTMIAKAGELELYRDVLLASASFPIVFPPVEIDGHLFVDGAARSNLVIPGMGGQARPNPPLHGAGNLYLIDNGKITTPPQALIRALGEIAATTISVMMEQSMQTALMRSFFGTRVLGYKFNMVGIPDNVDVGNDVLAFNQTQMRAAFAAGEALGMQEKPWQATPTNSGDLPSWVFKEMVAPPASAPAP</sequence>
<dbReference type="Proteomes" id="UP001271769">
    <property type="component" value="Unassembled WGS sequence"/>
</dbReference>
<reference evidence="7 8" key="1">
    <citation type="journal article" date="2013" name="Antonie Van Leeuwenhoek">
        <title>Dongia rigui sp. nov., isolated from freshwater of a large wetland in Korea.</title>
        <authorList>
            <person name="Baik K.S."/>
            <person name="Hwang Y.M."/>
            <person name="Choi J.S."/>
            <person name="Kwon J."/>
            <person name="Seong C.N."/>
        </authorList>
    </citation>
    <scope>NUCLEOTIDE SEQUENCE [LARGE SCALE GENOMIC DNA]</scope>
    <source>
        <strain evidence="7 8">04SU4-P</strain>
    </source>
</reference>
<keyword evidence="2 4" id="KW-0442">Lipid degradation</keyword>
<organism evidence="7 8">
    <name type="scientific">Dongia rigui</name>
    <dbReference type="NCBI Taxonomy" id="940149"/>
    <lineage>
        <taxon>Bacteria</taxon>
        <taxon>Pseudomonadati</taxon>
        <taxon>Pseudomonadota</taxon>
        <taxon>Alphaproteobacteria</taxon>
        <taxon>Rhodospirillales</taxon>
        <taxon>Dongiaceae</taxon>
        <taxon>Dongia</taxon>
    </lineage>
</organism>
<dbReference type="InterPro" id="IPR016035">
    <property type="entry name" value="Acyl_Trfase/lysoPLipase"/>
</dbReference>
<accession>A0ABU5DUB7</accession>
<protein>
    <submittedName>
        <fullName evidence="7">Patatin-like phospholipase family protein</fullName>
    </submittedName>
</protein>
<evidence type="ECO:0000259" key="6">
    <source>
        <dbReference type="PROSITE" id="PS51635"/>
    </source>
</evidence>
<name>A0ABU5DUB7_9PROT</name>
<feature type="short sequence motif" description="DGA/G" evidence="4">
    <location>
        <begin position="250"/>
        <end position="252"/>
    </location>
</feature>
<feature type="active site" description="Proton acceptor" evidence="4">
    <location>
        <position position="250"/>
    </location>
</feature>
<evidence type="ECO:0000256" key="1">
    <source>
        <dbReference type="ARBA" id="ARBA00022801"/>
    </source>
</evidence>
<dbReference type="RefSeq" id="WP_320499271.1">
    <property type="nucleotide sequence ID" value="NZ_JAXCLX010000001.1"/>
</dbReference>
<keyword evidence="5" id="KW-0732">Signal</keyword>
<dbReference type="Gene3D" id="3.40.1090.10">
    <property type="entry name" value="Cytosolic phospholipase A2 catalytic domain"/>
    <property type="match status" value="2"/>
</dbReference>
<gene>
    <name evidence="7" type="ORF">SMD31_03160</name>
</gene>
<feature type="domain" description="PNPLA" evidence="6">
    <location>
        <begin position="81"/>
        <end position="263"/>
    </location>
</feature>
<dbReference type="PANTHER" id="PTHR14226:SF74">
    <property type="entry name" value="BLR4684 PROTEIN"/>
    <property type="match status" value="1"/>
</dbReference>